<dbReference type="OrthoDB" id="5391288at2759"/>
<accession>A0A3M6WMB0</accession>
<name>A0A3M6WMB0_HORWE</name>
<evidence type="ECO:0000313" key="3">
    <source>
        <dbReference type="Proteomes" id="UP000281245"/>
    </source>
</evidence>
<feature type="transmembrane region" description="Helical" evidence="1">
    <location>
        <begin position="45"/>
        <end position="65"/>
    </location>
</feature>
<reference evidence="2 3" key="1">
    <citation type="journal article" date="2018" name="BMC Genomics">
        <title>Genomic evidence for intraspecific hybridization in a clonal and extremely halotolerant yeast.</title>
        <authorList>
            <person name="Gostincar C."/>
            <person name="Stajich J.E."/>
            <person name="Zupancic J."/>
            <person name="Zalar P."/>
            <person name="Gunde-Cimerman N."/>
        </authorList>
    </citation>
    <scope>NUCLEOTIDE SEQUENCE [LARGE SCALE GENOMIC DNA]</scope>
    <source>
        <strain evidence="2 3">EXF-6656</strain>
    </source>
</reference>
<evidence type="ECO:0000313" key="2">
    <source>
        <dbReference type="EMBL" id="RMX79682.1"/>
    </source>
</evidence>
<protein>
    <submittedName>
        <fullName evidence="2">Uncharacterized protein</fullName>
    </submittedName>
</protein>
<evidence type="ECO:0000256" key="1">
    <source>
        <dbReference type="SAM" id="Phobius"/>
    </source>
</evidence>
<dbReference type="AlphaFoldDB" id="A0A3M6WMB0"/>
<dbReference type="Proteomes" id="UP000281245">
    <property type="component" value="Unassembled WGS sequence"/>
</dbReference>
<proteinExistence type="predicted"/>
<gene>
    <name evidence="2" type="ORF">D0869_08133</name>
</gene>
<sequence length="142" mass="16110">MDNTYHEKFGIFFYFILVNSWKDDWFVSGCRRYTIDASRIRMNMLLLLFVLLGIFLTLLLAFFALSSCLGDEIRAVWFQQGRHSGRNSRSAAPPTTYGLQYARFMGGATGGDVQASSGWEGIEMEDLLDKRLGGGRAEEEED</sequence>
<organism evidence="2 3">
    <name type="scientific">Hortaea werneckii</name>
    <name type="common">Black yeast</name>
    <name type="synonym">Cladosporium werneckii</name>
    <dbReference type="NCBI Taxonomy" id="91943"/>
    <lineage>
        <taxon>Eukaryota</taxon>
        <taxon>Fungi</taxon>
        <taxon>Dikarya</taxon>
        <taxon>Ascomycota</taxon>
        <taxon>Pezizomycotina</taxon>
        <taxon>Dothideomycetes</taxon>
        <taxon>Dothideomycetidae</taxon>
        <taxon>Mycosphaerellales</taxon>
        <taxon>Teratosphaeriaceae</taxon>
        <taxon>Hortaea</taxon>
    </lineage>
</organism>
<dbReference type="EMBL" id="QWIJ01000685">
    <property type="protein sequence ID" value="RMX79682.1"/>
    <property type="molecule type" value="Genomic_DNA"/>
</dbReference>
<keyword evidence="1" id="KW-1133">Transmembrane helix</keyword>
<keyword evidence="1" id="KW-0472">Membrane</keyword>
<keyword evidence="1" id="KW-0812">Transmembrane</keyword>
<comment type="caution">
    <text evidence="2">The sequence shown here is derived from an EMBL/GenBank/DDBJ whole genome shotgun (WGS) entry which is preliminary data.</text>
</comment>